<evidence type="ECO:0000313" key="2">
    <source>
        <dbReference type="Proteomes" id="UP000008694"/>
    </source>
</evidence>
<proteinExistence type="predicted"/>
<protein>
    <submittedName>
        <fullName evidence="1">Uncharacterized protein</fullName>
    </submittedName>
</protein>
<dbReference type="HOGENOM" id="CLU_1899057_0_0_1"/>
<keyword evidence="2" id="KW-1185">Reference proteome</keyword>
<dbReference type="Gramene" id="scaffold_105630.1">
    <property type="protein sequence ID" value="scaffold_105630.1"/>
    <property type="gene ID" value="scaffold_105630.1"/>
</dbReference>
<dbReference type="EMBL" id="GL348713">
    <property type="protein sequence ID" value="EFH68235.1"/>
    <property type="molecule type" value="Genomic_DNA"/>
</dbReference>
<dbReference type="AlphaFoldDB" id="D7KB35"/>
<accession>D7KB35</accession>
<evidence type="ECO:0000313" key="1">
    <source>
        <dbReference type="EMBL" id="EFH68235.1"/>
    </source>
</evidence>
<organism evidence="2">
    <name type="scientific">Arabidopsis lyrata subsp. lyrata</name>
    <name type="common">Lyre-leaved rock-cress</name>
    <dbReference type="NCBI Taxonomy" id="81972"/>
    <lineage>
        <taxon>Eukaryota</taxon>
        <taxon>Viridiplantae</taxon>
        <taxon>Streptophyta</taxon>
        <taxon>Embryophyta</taxon>
        <taxon>Tracheophyta</taxon>
        <taxon>Spermatophyta</taxon>
        <taxon>Magnoliopsida</taxon>
        <taxon>eudicotyledons</taxon>
        <taxon>Gunneridae</taxon>
        <taxon>Pentapetalae</taxon>
        <taxon>rosids</taxon>
        <taxon>malvids</taxon>
        <taxon>Brassicales</taxon>
        <taxon>Brassicaceae</taxon>
        <taxon>Camelineae</taxon>
        <taxon>Arabidopsis</taxon>
    </lineage>
</organism>
<sequence length="134" mass="15094">MPAEFNQRARGNSLTIQRGDGSTFSPFSRFKVCVTVLPNQRKRGYRYLGLWGRITGKSGSTYYKNPCVSPRIQMEHLCIFHCDFPEEEISLGAGSDILFELKSRLNNCKFVECGVRILTTESGRSCDGSNDSRV</sequence>
<reference evidence="2" key="1">
    <citation type="journal article" date="2011" name="Nat. Genet.">
        <title>The Arabidopsis lyrata genome sequence and the basis of rapid genome size change.</title>
        <authorList>
            <person name="Hu T.T."/>
            <person name="Pattyn P."/>
            <person name="Bakker E.G."/>
            <person name="Cao J."/>
            <person name="Cheng J.-F."/>
            <person name="Clark R.M."/>
            <person name="Fahlgren N."/>
            <person name="Fawcett J.A."/>
            <person name="Grimwood J."/>
            <person name="Gundlach H."/>
            <person name="Haberer G."/>
            <person name="Hollister J.D."/>
            <person name="Ossowski S."/>
            <person name="Ottilar R.P."/>
            <person name="Salamov A.A."/>
            <person name="Schneeberger K."/>
            <person name="Spannagl M."/>
            <person name="Wang X."/>
            <person name="Yang L."/>
            <person name="Nasrallah M.E."/>
            <person name="Bergelson J."/>
            <person name="Carrington J.C."/>
            <person name="Gaut B.S."/>
            <person name="Schmutz J."/>
            <person name="Mayer K.F.X."/>
            <person name="Van de Peer Y."/>
            <person name="Grigoriev I.V."/>
            <person name="Nordborg M."/>
            <person name="Weigel D."/>
            <person name="Guo Y.-L."/>
        </authorList>
    </citation>
    <scope>NUCLEOTIDE SEQUENCE [LARGE SCALE GENOMIC DNA]</scope>
    <source>
        <strain evidence="2">cv. MN47</strain>
    </source>
</reference>
<dbReference type="Proteomes" id="UP000008694">
    <property type="component" value="Unassembled WGS sequence"/>
</dbReference>
<gene>
    <name evidence="1" type="ORF">ARALYDRAFT_892836</name>
</gene>
<name>D7KB35_ARALL</name>